<evidence type="ECO:0000313" key="6">
    <source>
        <dbReference type="Proteomes" id="UP000282311"/>
    </source>
</evidence>
<proteinExistence type="inferred from homology"/>
<protein>
    <submittedName>
        <fullName evidence="5">Nitroreductase</fullName>
    </submittedName>
</protein>
<organism evidence="5 6">
    <name type="scientific">Paenibacillus ginsengarvi</name>
    <dbReference type="NCBI Taxonomy" id="400777"/>
    <lineage>
        <taxon>Bacteria</taxon>
        <taxon>Bacillati</taxon>
        <taxon>Bacillota</taxon>
        <taxon>Bacilli</taxon>
        <taxon>Bacillales</taxon>
        <taxon>Paenibacillaceae</taxon>
        <taxon>Paenibacillus</taxon>
    </lineage>
</organism>
<dbReference type="RefSeq" id="WP_120749975.1">
    <property type="nucleotide sequence ID" value="NZ_RBAH01000021.1"/>
</dbReference>
<evidence type="ECO:0000256" key="1">
    <source>
        <dbReference type="ARBA" id="ARBA00007118"/>
    </source>
</evidence>
<evidence type="ECO:0000256" key="3">
    <source>
        <dbReference type="SAM" id="MobiDB-lite"/>
    </source>
</evidence>
<comment type="similarity">
    <text evidence="1">Belongs to the nitroreductase family.</text>
</comment>
<keyword evidence="6" id="KW-1185">Reference proteome</keyword>
<feature type="region of interest" description="Disordered" evidence="3">
    <location>
        <begin position="1"/>
        <end position="23"/>
    </location>
</feature>
<dbReference type="PANTHER" id="PTHR43673:SF10">
    <property type="entry name" value="NADH DEHYDROGENASE_NAD(P)H NITROREDUCTASE XCC3605-RELATED"/>
    <property type="match status" value="1"/>
</dbReference>
<evidence type="ECO:0000256" key="2">
    <source>
        <dbReference type="ARBA" id="ARBA00023002"/>
    </source>
</evidence>
<dbReference type="SUPFAM" id="SSF55469">
    <property type="entry name" value="FMN-dependent nitroreductase-like"/>
    <property type="match status" value="1"/>
</dbReference>
<keyword evidence="2" id="KW-0560">Oxidoreductase</keyword>
<reference evidence="5 6" key="1">
    <citation type="journal article" date="2007" name="Int. J. Syst. Evol. Microbiol.">
        <title>Paenibacillus ginsengarvi sp. nov., isolated from soil from ginseng cultivation.</title>
        <authorList>
            <person name="Yoon M.H."/>
            <person name="Ten L.N."/>
            <person name="Im W.T."/>
        </authorList>
    </citation>
    <scope>NUCLEOTIDE SEQUENCE [LARGE SCALE GENOMIC DNA]</scope>
    <source>
        <strain evidence="5 6">KCTC 13059</strain>
    </source>
</reference>
<sequence>MSERSTQTESKLDRLQPEAAEHRKADYPVDPLFLNRWSPRSFERREVTDETLHTILEAARWSPSANNRQQWRFIVAKTEEQRALFHTFLNPGNLAWAQYAPVLIVLASARLDEKGEPNGPNAFDAGAAWSHLALQATLLGLHAHAMGGFQREEARRALAVPDAYDLHVVIALGYRGPREALPEALQEREKPNGRRPLAESIVPGRFPDAP</sequence>
<dbReference type="OrthoDB" id="9782629at2"/>
<accession>A0A3B0BRY0</accession>
<dbReference type="Pfam" id="PF00881">
    <property type="entry name" value="Nitroreductase"/>
    <property type="match status" value="2"/>
</dbReference>
<gene>
    <name evidence="5" type="ORF">D7M11_24920</name>
</gene>
<dbReference type="Gene3D" id="3.40.109.10">
    <property type="entry name" value="NADH Oxidase"/>
    <property type="match status" value="1"/>
</dbReference>
<comment type="caution">
    <text evidence="5">The sequence shown here is derived from an EMBL/GenBank/DDBJ whole genome shotgun (WGS) entry which is preliminary data.</text>
</comment>
<evidence type="ECO:0000313" key="5">
    <source>
        <dbReference type="EMBL" id="RKN76043.1"/>
    </source>
</evidence>
<dbReference type="Proteomes" id="UP000282311">
    <property type="component" value="Unassembled WGS sequence"/>
</dbReference>
<dbReference type="InterPro" id="IPR029479">
    <property type="entry name" value="Nitroreductase"/>
</dbReference>
<feature type="domain" description="Nitroreductase" evidence="4">
    <location>
        <begin position="35"/>
        <end position="83"/>
    </location>
</feature>
<dbReference type="InterPro" id="IPR000415">
    <property type="entry name" value="Nitroreductase-like"/>
</dbReference>
<name>A0A3B0BRY0_9BACL</name>
<dbReference type="EMBL" id="RBAH01000021">
    <property type="protein sequence ID" value="RKN76043.1"/>
    <property type="molecule type" value="Genomic_DNA"/>
</dbReference>
<dbReference type="AlphaFoldDB" id="A0A3B0BRY0"/>
<feature type="region of interest" description="Disordered" evidence="3">
    <location>
        <begin position="185"/>
        <end position="210"/>
    </location>
</feature>
<dbReference type="GO" id="GO:0016491">
    <property type="term" value="F:oxidoreductase activity"/>
    <property type="evidence" value="ECO:0007669"/>
    <property type="project" value="UniProtKB-KW"/>
</dbReference>
<dbReference type="CDD" id="cd02138">
    <property type="entry name" value="TdsD-like"/>
    <property type="match status" value="1"/>
</dbReference>
<feature type="domain" description="Nitroreductase" evidence="4">
    <location>
        <begin position="91"/>
        <end position="174"/>
    </location>
</feature>
<evidence type="ECO:0000259" key="4">
    <source>
        <dbReference type="Pfam" id="PF00881"/>
    </source>
</evidence>
<feature type="compositionally biased region" description="Basic and acidic residues" evidence="3">
    <location>
        <begin position="10"/>
        <end position="23"/>
    </location>
</feature>
<dbReference type="PANTHER" id="PTHR43673">
    <property type="entry name" value="NAD(P)H NITROREDUCTASE YDGI-RELATED"/>
    <property type="match status" value="1"/>
</dbReference>